<name>A0AAN8YEC3_SOLBU</name>
<evidence type="ECO:0000256" key="2">
    <source>
        <dbReference type="SAM" id="SignalP"/>
    </source>
</evidence>
<feature type="compositionally biased region" description="Pro residues" evidence="1">
    <location>
        <begin position="87"/>
        <end position="99"/>
    </location>
</feature>
<feature type="signal peptide" evidence="2">
    <location>
        <begin position="1"/>
        <end position="21"/>
    </location>
</feature>
<comment type="caution">
    <text evidence="3">The sequence shown here is derived from an EMBL/GenBank/DDBJ whole genome shotgun (WGS) entry which is preliminary data.</text>
</comment>
<gene>
    <name evidence="3" type="ORF">RDI58_012404</name>
</gene>
<feature type="chain" id="PRO_5043002898" evidence="2">
    <location>
        <begin position="22"/>
        <end position="130"/>
    </location>
</feature>
<evidence type="ECO:0000313" key="4">
    <source>
        <dbReference type="Proteomes" id="UP001371456"/>
    </source>
</evidence>
<keyword evidence="4" id="KW-1185">Reference proteome</keyword>
<evidence type="ECO:0000313" key="3">
    <source>
        <dbReference type="EMBL" id="KAK6788606.1"/>
    </source>
</evidence>
<keyword evidence="2" id="KW-0732">Signal</keyword>
<protein>
    <submittedName>
        <fullName evidence="3">Uncharacterized protein</fullName>
    </submittedName>
</protein>
<dbReference type="AlphaFoldDB" id="A0AAN8YEC3"/>
<dbReference type="Proteomes" id="UP001371456">
    <property type="component" value="Unassembled WGS sequence"/>
</dbReference>
<sequence>MIHKTFSFLFIAIFFLIFCLSSTTSSTRLSQARRAIMADDDNGDYQDNNNNNNDYNDASSPAIPPEYVGIPMRPHSSKPDHSATDQHPPPAVIHPPPATPTACSGMNRLELENCIRRQVNRDLCKNYNIC</sequence>
<proteinExistence type="predicted"/>
<feature type="region of interest" description="Disordered" evidence="1">
    <location>
        <begin position="39"/>
        <end position="100"/>
    </location>
</feature>
<accession>A0AAN8YEC3</accession>
<organism evidence="3 4">
    <name type="scientific">Solanum bulbocastanum</name>
    <name type="common">Wild potato</name>
    <dbReference type="NCBI Taxonomy" id="147425"/>
    <lineage>
        <taxon>Eukaryota</taxon>
        <taxon>Viridiplantae</taxon>
        <taxon>Streptophyta</taxon>
        <taxon>Embryophyta</taxon>
        <taxon>Tracheophyta</taxon>
        <taxon>Spermatophyta</taxon>
        <taxon>Magnoliopsida</taxon>
        <taxon>eudicotyledons</taxon>
        <taxon>Gunneridae</taxon>
        <taxon>Pentapetalae</taxon>
        <taxon>asterids</taxon>
        <taxon>lamiids</taxon>
        <taxon>Solanales</taxon>
        <taxon>Solanaceae</taxon>
        <taxon>Solanoideae</taxon>
        <taxon>Solaneae</taxon>
        <taxon>Solanum</taxon>
    </lineage>
</organism>
<reference evidence="3 4" key="1">
    <citation type="submission" date="2024-02" db="EMBL/GenBank/DDBJ databases">
        <title>de novo genome assembly of Solanum bulbocastanum strain 11H21.</title>
        <authorList>
            <person name="Hosaka A.J."/>
        </authorList>
    </citation>
    <scope>NUCLEOTIDE SEQUENCE [LARGE SCALE GENOMIC DNA]</scope>
    <source>
        <tissue evidence="3">Young leaves</tissue>
    </source>
</reference>
<dbReference type="EMBL" id="JBANQN010000005">
    <property type="protein sequence ID" value="KAK6788606.1"/>
    <property type="molecule type" value="Genomic_DNA"/>
</dbReference>
<evidence type="ECO:0000256" key="1">
    <source>
        <dbReference type="SAM" id="MobiDB-lite"/>
    </source>
</evidence>
<feature type="compositionally biased region" description="Low complexity" evidence="1">
    <location>
        <begin position="45"/>
        <end position="57"/>
    </location>
</feature>